<dbReference type="InterPro" id="IPR039447">
    <property type="entry name" value="UreH-like_TM_dom"/>
</dbReference>
<protein>
    <submittedName>
        <fullName evidence="3">Cytochrome c biosynthesis protein</fullName>
    </submittedName>
</protein>
<keyword evidence="1" id="KW-0812">Transmembrane</keyword>
<proteinExistence type="predicted"/>
<feature type="transmembrane region" description="Helical" evidence="1">
    <location>
        <begin position="67"/>
        <end position="86"/>
    </location>
</feature>
<dbReference type="Proteomes" id="UP000644756">
    <property type="component" value="Unassembled WGS sequence"/>
</dbReference>
<dbReference type="Pfam" id="PF13386">
    <property type="entry name" value="DsbD_2"/>
    <property type="match status" value="1"/>
</dbReference>
<evidence type="ECO:0000313" key="3">
    <source>
        <dbReference type="EMBL" id="GGF96202.1"/>
    </source>
</evidence>
<evidence type="ECO:0000256" key="1">
    <source>
        <dbReference type="SAM" id="Phobius"/>
    </source>
</evidence>
<keyword evidence="1" id="KW-0472">Membrane</keyword>
<feature type="transmembrane region" description="Helical" evidence="1">
    <location>
        <begin position="147"/>
        <end position="169"/>
    </location>
</feature>
<organism evidence="3 4">
    <name type="scientific">Paenibacillus abyssi</name>
    <dbReference type="NCBI Taxonomy" id="1340531"/>
    <lineage>
        <taxon>Bacteria</taxon>
        <taxon>Bacillati</taxon>
        <taxon>Bacillota</taxon>
        <taxon>Bacilli</taxon>
        <taxon>Bacillales</taxon>
        <taxon>Paenibacillaceae</taxon>
        <taxon>Paenibacillus</taxon>
    </lineage>
</organism>
<feature type="transmembrane region" description="Helical" evidence="1">
    <location>
        <begin position="25"/>
        <end position="55"/>
    </location>
</feature>
<accession>A0A917CU75</accession>
<comment type="caution">
    <text evidence="3">The sequence shown here is derived from an EMBL/GenBank/DDBJ whole genome shotgun (WGS) entry which is preliminary data.</text>
</comment>
<dbReference type="InterPro" id="IPR051790">
    <property type="entry name" value="Cytochrome_c-biogenesis_DsbD"/>
</dbReference>
<reference evidence="3" key="2">
    <citation type="submission" date="2020-09" db="EMBL/GenBank/DDBJ databases">
        <authorList>
            <person name="Sun Q."/>
            <person name="Zhou Y."/>
        </authorList>
    </citation>
    <scope>NUCLEOTIDE SEQUENCE</scope>
    <source>
        <strain evidence="3">CGMCC 1.12987</strain>
    </source>
</reference>
<dbReference type="AlphaFoldDB" id="A0A917CU75"/>
<feature type="domain" description="Urease accessory protein UreH-like transmembrane" evidence="2">
    <location>
        <begin position="28"/>
        <end position="237"/>
    </location>
</feature>
<evidence type="ECO:0000259" key="2">
    <source>
        <dbReference type="Pfam" id="PF13386"/>
    </source>
</evidence>
<evidence type="ECO:0000313" key="4">
    <source>
        <dbReference type="Proteomes" id="UP000644756"/>
    </source>
</evidence>
<feature type="transmembrane region" description="Helical" evidence="1">
    <location>
        <begin position="227"/>
        <end position="245"/>
    </location>
</feature>
<dbReference type="RefSeq" id="WP_188529887.1">
    <property type="nucleotide sequence ID" value="NZ_BMGR01000003.1"/>
</dbReference>
<sequence length="246" mass="26790">MYSFWSEISSFLSEPFLHASESSTALIAALLLGFVGSVAPCQISANVAAITYFGNRHALSKLTWPETAMYVLGKIVLFSLLGILFWMFGQQIARDFIPLFSFARKLLGPLLIIIGLFLLGWVRLPFQLHSRLSGGLQRAADRVGGKGGAFLMGIAFSIGFCPTMFILFFGSLMPLALQAPYGAVLPSVFAAGTAMPFLLFAGLAAGFGIDRFMIKRAKSLGRWIQRLAGVLFLILGISDTITYWTL</sequence>
<feature type="transmembrane region" description="Helical" evidence="1">
    <location>
        <begin position="106"/>
        <end position="126"/>
    </location>
</feature>
<keyword evidence="1" id="KW-1133">Transmembrane helix</keyword>
<feature type="transmembrane region" description="Helical" evidence="1">
    <location>
        <begin position="181"/>
        <end position="207"/>
    </location>
</feature>
<reference evidence="3" key="1">
    <citation type="journal article" date="2014" name="Int. J. Syst. Evol. Microbiol.">
        <title>Complete genome sequence of Corynebacterium casei LMG S-19264T (=DSM 44701T), isolated from a smear-ripened cheese.</title>
        <authorList>
            <consortium name="US DOE Joint Genome Institute (JGI-PGF)"/>
            <person name="Walter F."/>
            <person name="Albersmeier A."/>
            <person name="Kalinowski J."/>
            <person name="Ruckert C."/>
        </authorList>
    </citation>
    <scope>NUCLEOTIDE SEQUENCE</scope>
    <source>
        <strain evidence="3">CGMCC 1.12987</strain>
    </source>
</reference>
<keyword evidence="4" id="KW-1185">Reference proteome</keyword>
<dbReference type="PANTHER" id="PTHR31272">
    <property type="entry name" value="CYTOCHROME C-TYPE BIOGENESIS PROTEIN HI_1454-RELATED"/>
    <property type="match status" value="1"/>
</dbReference>
<dbReference type="PANTHER" id="PTHR31272:SF4">
    <property type="entry name" value="CYTOCHROME C-TYPE BIOGENESIS PROTEIN HI_1454-RELATED"/>
    <property type="match status" value="1"/>
</dbReference>
<gene>
    <name evidence="3" type="primary">ccdA</name>
    <name evidence="3" type="ORF">GCM10010916_11790</name>
</gene>
<dbReference type="EMBL" id="BMGR01000003">
    <property type="protein sequence ID" value="GGF96202.1"/>
    <property type="molecule type" value="Genomic_DNA"/>
</dbReference>
<name>A0A917CU75_9BACL</name>